<proteinExistence type="predicted"/>
<name>A0AC34QJ72_9BILA</name>
<reference evidence="2" key="1">
    <citation type="submission" date="2022-11" db="UniProtKB">
        <authorList>
            <consortium name="WormBaseParasite"/>
        </authorList>
    </citation>
    <scope>IDENTIFICATION</scope>
</reference>
<evidence type="ECO:0000313" key="2">
    <source>
        <dbReference type="WBParaSite" id="JU765_v2.g16794.t1"/>
    </source>
</evidence>
<dbReference type="Proteomes" id="UP000887576">
    <property type="component" value="Unplaced"/>
</dbReference>
<protein>
    <submittedName>
        <fullName evidence="2">Ell-associated factor Eaf</fullName>
    </submittedName>
</protein>
<evidence type="ECO:0000313" key="1">
    <source>
        <dbReference type="Proteomes" id="UP000887576"/>
    </source>
</evidence>
<organism evidence="1 2">
    <name type="scientific">Panagrolaimus sp. JU765</name>
    <dbReference type="NCBI Taxonomy" id="591449"/>
    <lineage>
        <taxon>Eukaryota</taxon>
        <taxon>Metazoa</taxon>
        <taxon>Ecdysozoa</taxon>
        <taxon>Nematoda</taxon>
        <taxon>Chromadorea</taxon>
        <taxon>Rhabditida</taxon>
        <taxon>Tylenchina</taxon>
        <taxon>Panagrolaimomorpha</taxon>
        <taxon>Panagrolaimoidea</taxon>
        <taxon>Panagrolaimidae</taxon>
        <taxon>Panagrolaimus</taxon>
    </lineage>
</organism>
<accession>A0AC34QJ72</accession>
<dbReference type="WBParaSite" id="JU765_v2.g16794.t1">
    <property type="protein sequence ID" value="JU765_v2.g16794.t1"/>
    <property type="gene ID" value="JU765_v2.g16794"/>
</dbReference>
<sequence length="446" mass="47602">MNSTSGPSNLVRHHQPLRSIPQNSAVDFDLSDEIPCGTFRLTFGSNFVSNKPDNEYHTLKFDIKPSSAHENAFLSFDDKKDAIKVTIPSDDGHSVYKGTSTSQKIGRECILLFNGSNLRIEKVSSTSTVKHVRSEGSDDVVDVELLKKQAEAAKPWVPPTTTSSAYDKPKKPFWAQKLQTPSSGVVVPKPVVKKIIPQPLITVPEALSEESDSSSDDETMLLKQIGSMQPEADIQRPVKRQYEDNSGSKNTDSPKKKPDVSVSSESSTKTVLMNDLDLSDSSDDSDCSSDDEAMNFALNSLEEIKKTPIPMMTENYENFGVFSDSQSAASTTIAGFSRPMSAASRFSVGTTSCGPSPLLRTPGGSSGPSPSLTRTPGSSGPSPLLLTPGSTSSGPSPSLRPPSASFSSHSSTSGCSSFATQLTPISSVLSADLQLSESSSDESDQE</sequence>